<organism evidence="1">
    <name type="scientific">Candidatus Kentrum sp. TC</name>
    <dbReference type="NCBI Taxonomy" id="2126339"/>
    <lineage>
        <taxon>Bacteria</taxon>
        <taxon>Pseudomonadati</taxon>
        <taxon>Pseudomonadota</taxon>
        <taxon>Gammaproteobacteria</taxon>
        <taxon>Candidatus Kentrum</taxon>
    </lineage>
</organism>
<name>A0A450Z8U8_9GAMM</name>
<protein>
    <submittedName>
        <fullName evidence="1">Uncharacterized protein</fullName>
    </submittedName>
</protein>
<reference evidence="1" key="1">
    <citation type="submission" date="2019-02" db="EMBL/GenBank/DDBJ databases">
        <authorList>
            <person name="Gruber-Vodicka R. H."/>
            <person name="Seah K. B. B."/>
        </authorList>
    </citation>
    <scope>NUCLEOTIDE SEQUENCE</scope>
    <source>
        <strain evidence="1">BECK_BZ123</strain>
    </source>
</reference>
<proteinExistence type="predicted"/>
<gene>
    <name evidence="1" type="ORF">BECKTC1821D_GA0114238_109417</name>
</gene>
<accession>A0A450Z8U8</accession>
<dbReference type="AlphaFoldDB" id="A0A450Z8U8"/>
<dbReference type="EMBL" id="CAADFS010000094">
    <property type="protein sequence ID" value="VFK50231.1"/>
    <property type="molecule type" value="Genomic_DNA"/>
</dbReference>
<evidence type="ECO:0000313" key="1">
    <source>
        <dbReference type="EMBL" id="VFK50231.1"/>
    </source>
</evidence>
<sequence>MLDLLAADALQILLAHLLAIETLEGRQGNSLVSGPAWVLGMVDIPAFVNQNPFQCVFEVFFHLRLPRILEKFQNFRRIETKI</sequence>